<organism evidence="1 3">
    <name type="scientific">Rotaria magnacalcarata</name>
    <dbReference type="NCBI Taxonomy" id="392030"/>
    <lineage>
        <taxon>Eukaryota</taxon>
        <taxon>Metazoa</taxon>
        <taxon>Spiralia</taxon>
        <taxon>Gnathifera</taxon>
        <taxon>Rotifera</taxon>
        <taxon>Eurotatoria</taxon>
        <taxon>Bdelloidea</taxon>
        <taxon>Philodinida</taxon>
        <taxon>Philodinidae</taxon>
        <taxon>Rotaria</taxon>
    </lineage>
</organism>
<proteinExistence type="predicted"/>
<dbReference type="AlphaFoldDB" id="A0A8S3DZ40"/>
<name>A0A8S3DZ40_9BILA</name>
<accession>A0A8S3DZ40</accession>
<evidence type="ECO:0000313" key="2">
    <source>
        <dbReference type="EMBL" id="CAF5067647.1"/>
    </source>
</evidence>
<evidence type="ECO:0000313" key="1">
    <source>
        <dbReference type="EMBL" id="CAF5052178.1"/>
    </source>
</evidence>
<evidence type="ECO:0000313" key="3">
    <source>
        <dbReference type="Proteomes" id="UP000676336"/>
    </source>
</evidence>
<reference evidence="1" key="1">
    <citation type="submission" date="2021-02" db="EMBL/GenBank/DDBJ databases">
        <authorList>
            <person name="Nowell W R."/>
        </authorList>
    </citation>
    <scope>NUCLEOTIDE SEQUENCE</scope>
</reference>
<gene>
    <name evidence="2" type="ORF">GIL414_LOCUS60919</name>
    <name evidence="1" type="ORF">SMN809_LOCUS59264</name>
</gene>
<dbReference type="Proteomes" id="UP000676336">
    <property type="component" value="Unassembled WGS sequence"/>
</dbReference>
<comment type="caution">
    <text evidence="1">The sequence shown here is derived from an EMBL/GenBank/DDBJ whole genome shotgun (WGS) entry which is preliminary data.</text>
</comment>
<dbReference type="EMBL" id="CAJOBI010225571">
    <property type="protein sequence ID" value="CAF5052178.1"/>
    <property type="molecule type" value="Genomic_DNA"/>
</dbReference>
<sequence>MISTLESLDSALNEREVSKLEIESLKEQNEQLFQ</sequence>
<dbReference type="EMBL" id="CAJOBJ010237054">
    <property type="protein sequence ID" value="CAF5067647.1"/>
    <property type="molecule type" value="Genomic_DNA"/>
</dbReference>
<protein>
    <submittedName>
        <fullName evidence="1">Uncharacterized protein</fullName>
    </submittedName>
</protein>
<feature type="non-terminal residue" evidence="1">
    <location>
        <position position="1"/>
    </location>
</feature>
<dbReference type="Proteomes" id="UP000681720">
    <property type="component" value="Unassembled WGS sequence"/>
</dbReference>